<dbReference type="PANTHER" id="PTHR23152:SF4">
    <property type="entry name" value="2-OXOADIPATE DEHYDROGENASE COMPLEX COMPONENT E1"/>
    <property type="match status" value="1"/>
</dbReference>
<name>A0A6J7ZX92_MYTCO</name>
<dbReference type="InterPro" id="IPR029061">
    <property type="entry name" value="THDP-binding"/>
</dbReference>
<reference evidence="7 8" key="1">
    <citation type="submission" date="2020-06" db="EMBL/GenBank/DDBJ databases">
        <authorList>
            <person name="Li R."/>
            <person name="Bekaert M."/>
        </authorList>
    </citation>
    <scope>NUCLEOTIDE SEQUENCE [LARGE SCALE GENOMIC DNA]</scope>
    <source>
        <strain evidence="8">wild</strain>
    </source>
</reference>
<dbReference type="EC" id="1.2.4.2" evidence="7"/>
<evidence type="ECO:0000256" key="3">
    <source>
        <dbReference type="ARBA" id="ARBA00023002"/>
    </source>
</evidence>
<evidence type="ECO:0000259" key="6">
    <source>
        <dbReference type="Pfam" id="PF16870"/>
    </source>
</evidence>
<feature type="domain" description="2-oxoglutarate dehydrogenase E1 component/KDG C-terminal" evidence="6">
    <location>
        <begin position="170"/>
        <end position="310"/>
    </location>
</feature>
<keyword evidence="8" id="KW-1185">Reference proteome</keyword>
<evidence type="ECO:0000256" key="4">
    <source>
        <dbReference type="ARBA" id="ARBA00023052"/>
    </source>
</evidence>
<dbReference type="PANTHER" id="PTHR23152">
    <property type="entry name" value="2-OXOGLUTARATE DEHYDROGENASE"/>
    <property type="match status" value="1"/>
</dbReference>
<dbReference type="InterPro" id="IPR031717">
    <property type="entry name" value="ODO-1/KGD_C"/>
</dbReference>
<protein>
    <submittedName>
        <fullName evidence="7">DHKTD1</fullName>
        <ecNumber evidence="7">1.2.4.2</ecNumber>
    </submittedName>
</protein>
<evidence type="ECO:0000256" key="2">
    <source>
        <dbReference type="ARBA" id="ARBA00006936"/>
    </source>
</evidence>
<dbReference type="GO" id="GO:0004591">
    <property type="term" value="F:oxoglutarate dehydrogenase (succinyl-transferring) activity"/>
    <property type="evidence" value="ECO:0007669"/>
    <property type="project" value="UniProtKB-EC"/>
</dbReference>
<dbReference type="Pfam" id="PF16870">
    <property type="entry name" value="OxoGdeHyase_C"/>
    <property type="match status" value="1"/>
</dbReference>
<dbReference type="InterPro" id="IPR042179">
    <property type="entry name" value="KGD_C_sf"/>
</dbReference>
<comment type="cofactor">
    <cofactor evidence="1">
        <name>thiamine diphosphate</name>
        <dbReference type="ChEBI" id="CHEBI:58937"/>
    </cofactor>
</comment>
<dbReference type="OrthoDB" id="413077at2759"/>
<keyword evidence="4" id="KW-0786">Thiamine pyrophosphate</keyword>
<dbReference type="GO" id="GO:0030976">
    <property type="term" value="F:thiamine pyrophosphate binding"/>
    <property type="evidence" value="ECO:0007669"/>
    <property type="project" value="InterPro"/>
</dbReference>
<evidence type="ECO:0000313" key="8">
    <source>
        <dbReference type="Proteomes" id="UP000507470"/>
    </source>
</evidence>
<organism evidence="7 8">
    <name type="scientific">Mytilus coruscus</name>
    <name type="common">Sea mussel</name>
    <dbReference type="NCBI Taxonomy" id="42192"/>
    <lineage>
        <taxon>Eukaryota</taxon>
        <taxon>Metazoa</taxon>
        <taxon>Spiralia</taxon>
        <taxon>Lophotrochozoa</taxon>
        <taxon>Mollusca</taxon>
        <taxon>Bivalvia</taxon>
        <taxon>Autobranchia</taxon>
        <taxon>Pteriomorphia</taxon>
        <taxon>Mytilida</taxon>
        <taxon>Mytiloidea</taxon>
        <taxon>Mytilidae</taxon>
        <taxon>Mytilinae</taxon>
        <taxon>Mytilus</taxon>
    </lineage>
</organism>
<dbReference type="Pfam" id="PF02779">
    <property type="entry name" value="Transket_pyr"/>
    <property type="match status" value="1"/>
</dbReference>
<dbReference type="InterPro" id="IPR011603">
    <property type="entry name" value="2oxoglutarate_DH_E1"/>
</dbReference>
<keyword evidence="3 7" id="KW-0560">Oxidoreductase</keyword>
<dbReference type="SUPFAM" id="SSF52518">
    <property type="entry name" value="Thiamin diphosphate-binding fold (THDP-binding)"/>
    <property type="match status" value="1"/>
</dbReference>
<sequence length="311" mass="35187">MSKDDPKSLIIWEAQFGDFFNGAQIMIDTDIASGELILLPHCMDRAGTEHSSYEIERFLQVFKSNIIRSRSCMSKVKVCKWLLQIDLLMSLQYRIDGARPGQLSGKIERFLQATDSSEHKVDGDNVNLQVVNATTPAQYFHPLRRQVVRNFRKPLVVVAPKTILRLPAATSTLEDMLPGKTFLPEIGDKKVKGDKVKKVIFCSGKHFYTLDKERDSRKIENVALVRIESLCPFQAGENQQEVTKYPNATDFLWSQEVHINMGAWTFVSPGFNNLVGCKLRYVGRDHLGSPATGIGEVHRQESIQIIEDTFS</sequence>
<evidence type="ECO:0000259" key="5">
    <source>
        <dbReference type="Pfam" id="PF02779"/>
    </source>
</evidence>
<dbReference type="InterPro" id="IPR005475">
    <property type="entry name" value="Transketolase-like_Pyr-bd"/>
</dbReference>
<dbReference type="EMBL" id="CACVKT020000316">
    <property type="protein sequence ID" value="CAC5358185.1"/>
    <property type="molecule type" value="Genomic_DNA"/>
</dbReference>
<evidence type="ECO:0000313" key="7">
    <source>
        <dbReference type="EMBL" id="CAC5358185.1"/>
    </source>
</evidence>
<accession>A0A6J7ZX92</accession>
<dbReference type="Gene3D" id="3.40.50.12470">
    <property type="match status" value="2"/>
</dbReference>
<evidence type="ECO:0000256" key="1">
    <source>
        <dbReference type="ARBA" id="ARBA00001964"/>
    </source>
</evidence>
<proteinExistence type="inferred from homology"/>
<feature type="domain" description="Transketolase-like pyrimidine-binding" evidence="5">
    <location>
        <begin position="79"/>
        <end position="165"/>
    </location>
</feature>
<dbReference type="Gene3D" id="3.40.50.11610">
    <property type="entry name" value="Multifunctional 2-oxoglutarate metabolism enzyme, C-terminal domain"/>
    <property type="match status" value="1"/>
</dbReference>
<gene>
    <name evidence="7" type="ORF">MCOR_1544</name>
</gene>
<dbReference type="Proteomes" id="UP000507470">
    <property type="component" value="Unassembled WGS sequence"/>
</dbReference>
<comment type="similarity">
    <text evidence="2">Belongs to the alpha-ketoglutarate dehydrogenase family.</text>
</comment>
<dbReference type="AlphaFoldDB" id="A0A6J7ZX92"/>